<dbReference type="Gene3D" id="3.30.700.10">
    <property type="entry name" value="Glycoprotein, Type 4 Pilin"/>
    <property type="match status" value="1"/>
</dbReference>
<keyword evidence="3" id="KW-0418">Kinase</keyword>
<dbReference type="SUPFAM" id="SSF54523">
    <property type="entry name" value="Pili subunits"/>
    <property type="match status" value="1"/>
</dbReference>
<keyword evidence="1" id="KW-0812">Transmembrane</keyword>
<dbReference type="Pfam" id="PF07963">
    <property type="entry name" value="N_methyl"/>
    <property type="match status" value="1"/>
</dbReference>
<keyword evidence="1" id="KW-0472">Membrane</keyword>
<dbReference type="AlphaFoldDB" id="A0A066UYJ1"/>
<evidence type="ECO:0000313" key="4">
    <source>
        <dbReference type="Proteomes" id="UP000027219"/>
    </source>
</evidence>
<reference evidence="3 4" key="1">
    <citation type="submission" date="2014-02" db="EMBL/GenBank/DDBJ databases">
        <title>Vibrio fortis Dalian14 Genome Sequencing.</title>
        <authorList>
            <person name="Wang Y."/>
            <person name="Song L."/>
            <person name="Liu G."/>
            <person name="Ding J."/>
        </authorList>
    </citation>
    <scope>NUCLEOTIDE SEQUENCE [LARGE SCALE GENOMIC DNA]</scope>
    <source>
        <strain evidence="3 4">Dalian14</strain>
    </source>
</reference>
<sequence>MPKKSGFTVLELIVCLVIISVIATTAMVKFMEIQADARANKIHDIAANLRNGIDVIYAKSVLAGVEKECNYTIKTEVESYFVCHGYPIAYMDSLRRLMNIDSSELKVINKDNFPGKPEEERRAAITFHMYEHTYEPQGNYCQVLYQPEEEPQVVVLDSAC</sequence>
<dbReference type="OrthoDB" id="5902365at2"/>
<protein>
    <submittedName>
        <fullName evidence="3">Histidine kinase</fullName>
    </submittedName>
    <submittedName>
        <fullName evidence="2">Type II secretion system protein</fullName>
    </submittedName>
</protein>
<keyword evidence="1" id="KW-1133">Transmembrane helix</keyword>
<dbReference type="Proteomes" id="UP000027219">
    <property type="component" value="Unassembled WGS sequence"/>
</dbReference>
<evidence type="ECO:0000313" key="2">
    <source>
        <dbReference type="EMBL" id="KAB0291873.1"/>
    </source>
</evidence>
<organism evidence="3 4">
    <name type="scientific">Vibrio fortis</name>
    <dbReference type="NCBI Taxonomy" id="212667"/>
    <lineage>
        <taxon>Bacteria</taxon>
        <taxon>Pseudomonadati</taxon>
        <taxon>Pseudomonadota</taxon>
        <taxon>Gammaproteobacteria</taxon>
        <taxon>Vibrionales</taxon>
        <taxon>Vibrionaceae</taxon>
        <taxon>Vibrio</taxon>
    </lineage>
</organism>
<evidence type="ECO:0000313" key="3">
    <source>
        <dbReference type="EMBL" id="KDN29274.1"/>
    </source>
</evidence>
<dbReference type="RefSeq" id="WP_032550206.1">
    <property type="nucleotide sequence ID" value="NZ_BTGL01000008.1"/>
</dbReference>
<dbReference type="InterPro" id="IPR045584">
    <property type="entry name" value="Pilin-like"/>
</dbReference>
<dbReference type="Proteomes" id="UP000326789">
    <property type="component" value="Unassembled WGS sequence"/>
</dbReference>
<comment type="caution">
    <text evidence="3">The sequence shown here is derived from an EMBL/GenBank/DDBJ whole genome shotgun (WGS) entry which is preliminary data.</text>
</comment>
<proteinExistence type="predicted"/>
<dbReference type="GO" id="GO:0016301">
    <property type="term" value="F:kinase activity"/>
    <property type="evidence" value="ECO:0007669"/>
    <property type="project" value="UniProtKB-KW"/>
</dbReference>
<accession>A0A066UYJ1</accession>
<dbReference type="NCBIfam" id="TIGR02532">
    <property type="entry name" value="IV_pilin_GFxxxE"/>
    <property type="match status" value="1"/>
</dbReference>
<dbReference type="EMBL" id="JFFR01000009">
    <property type="protein sequence ID" value="KDN29274.1"/>
    <property type="molecule type" value="Genomic_DNA"/>
</dbReference>
<name>A0A066UYJ1_9VIBR</name>
<reference evidence="2 5" key="2">
    <citation type="submission" date="2019-09" db="EMBL/GenBank/DDBJ databases">
        <title>Whole genome sequence of Vibrio fortis.</title>
        <authorList>
            <person name="Das S.K."/>
        </authorList>
    </citation>
    <scope>NUCLEOTIDE SEQUENCE [LARGE SCALE GENOMIC DNA]</scope>
    <source>
        <strain evidence="2 5">AN60</strain>
    </source>
</reference>
<evidence type="ECO:0000256" key="1">
    <source>
        <dbReference type="SAM" id="Phobius"/>
    </source>
</evidence>
<keyword evidence="4" id="KW-1185">Reference proteome</keyword>
<dbReference type="STRING" id="212667.VFDL14_13885"/>
<gene>
    <name evidence="2" type="ORF">F2P58_01695</name>
    <name evidence="3" type="ORF">VFDL14_13885</name>
</gene>
<keyword evidence="3" id="KW-0808">Transferase</keyword>
<dbReference type="EMBL" id="VWSE01000002">
    <property type="protein sequence ID" value="KAB0291873.1"/>
    <property type="molecule type" value="Genomic_DNA"/>
</dbReference>
<feature type="transmembrane region" description="Helical" evidence="1">
    <location>
        <begin position="6"/>
        <end position="28"/>
    </location>
</feature>
<evidence type="ECO:0000313" key="5">
    <source>
        <dbReference type="Proteomes" id="UP000326789"/>
    </source>
</evidence>
<dbReference type="InterPro" id="IPR012902">
    <property type="entry name" value="N_methyl_site"/>
</dbReference>